<proteinExistence type="predicted"/>
<dbReference type="InterPro" id="IPR036291">
    <property type="entry name" value="NAD(P)-bd_dom_sf"/>
</dbReference>
<keyword evidence="1" id="KW-0472">Membrane</keyword>
<feature type="transmembrane region" description="Helical" evidence="1">
    <location>
        <begin position="12"/>
        <end position="34"/>
    </location>
</feature>
<dbReference type="Pfam" id="PF00106">
    <property type="entry name" value="adh_short"/>
    <property type="match status" value="1"/>
</dbReference>
<evidence type="ECO:0000313" key="3">
    <source>
        <dbReference type="Proteomes" id="UP000735302"/>
    </source>
</evidence>
<sequence>MDIIQNIKSMNLNQFLSLQVFEGLYILALAFLPFLLAVRVIAYIILAVVVIVTVLVGYRLLTLRHVNPEGKVVLITGCDSGFGNACARRLNAAGYTVVAACLDDTSEGAQRLMEMANGHMIVIKLDLTDDDSVESCKTKLKTLCGNHGMWSLVNNAGVCRFGDVEFSSLESYRQVMEVNIFGTLRITKACLPLLRAGKGRVVNITGSSGLVAPPGQSAFSIAEFGLEAMSDSLRMEMSPFNMEKLENCFAEMRNNSGDLLSAYGEDHLDKQLSQFTELSKSTASSLGKVIDSIEDAIGNEKPSSHYLVDGGNQLIDLGNVLVRCRQFIPPAVHDYLVSRMYRNKSMSCGQS</sequence>
<evidence type="ECO:0000256" key="1">
    <source>
        <dbReference type="SAM" id="Phobius"/>
    </source>
</evidence>
<reference evidence="2 3" key="1">
    <citation type="journal article" date="2021" name="Elife">
        <title>Chloroplast acquisition without the gene transfer in kleptoplastic sea slugs, Plakobranchus ocellatus.</title>
        <authorList>
            <person name="Maeda T."/>
            <person name="Takahashi S."/>
            <person name="Yoshida T."/>
            <person name="Shimamura S."/>
            <person name="Takaki Y."/>
            <person name="Nagai Y."/>
            <person name="Toyoda A."/>
            <person name="Suzuki Y."/>
            <person name="Arimoto A."/>
            <person name="Ishii H."/>
            <person name="Satoh N."/>
            <person name="Nishiyama T."/>
            <person name="Hasebe M."/>
            <person name="Maruyama T."/>
            <person name="Minagawa J."/>
            <person name="Obokata J."/>
            <person name="Shigenobu S."/>
        </authorList>
    </citation>
    <scope>NUCLEOTIDE SEQUENCE [LARGE SCALE GENOMIC DNA]</scope>
</reference>
<dbReference type="GO" id="GO:0016491">
    <property type="term" value="F:oxidoreductase activity"/>
    <property type="evidence" value="ECO:0007669"/>
    <property type="project" value="TreeGrafter"/>
</dbReference>
<dbReference type="EMBL" id="BLXT01006765">
    <property type="protein sequence ID" value="GFO33237.1"/>
    <property type="molecule type" value="Genomic_DNA"/>
</dbReference>
<dbReference type="GO" id="GO:0008202">
    <property type="term" value="P:steroid metabolic process"/>
    <property type="evidence" value="ECO:0007669"/>
    <property type="project" value="TreeGrafter"/>
</dbReference>
<accession>A0AAV4CMK9</accession>
<dbReference type="InterPro" id="IPR002347">
    <property type="entry name" value="SDR_fam"/>
</dbReference>
<gene>
    <name evidence="2" type="ORF">PoB_005974200</name>
</gene>
<dbReference type="AlphaFoldDB" id="A0AAV4CMK9"/>
<dbReference type="PANTHER" id="PTHR43313">
    <property type="entry name" value="SHORT-CHAIN DEHYDROGENASE/REDUCTASE FAMILY 9C"/>
    <property type="match status" value="1"/>
</dbReference>
<evidence type="ECO:0000313" key="2">
    <source>
        <dbReference type="EMBL" id="GFO33237.1"/>
    </source>
</evidence>
<organism evidence="2 3">
    <name type="scientific">Plakobranchus ocellatus</name>
    <dbReference type="NCBI Taxonomy" id="259542"/>
    <lineage>
        <taxon>Eukaryota</taxon>
        <taxon>Metazoa</taxon>
        <taxon>Spiralia</taxon>
        <taxon>Lophotrochozoa</taxon>
        <taxon>Mollusca</taxon>
        <taxon>Gastropoda</taxon>
        <taxon>Heterobranchia</taxon>
        <taxon>Euthyneura</taxon>
        <taxon>Panpulmonata</taxon>
        <taxon>Sacoglossa</taxon>
        <taxon>Placobranchoidea</taxon>
        <taxon>Plakobranchidae</taxon>
        <taxon>Plakobranchus</taxon>
    </lineage>
</organism>
<keyword evidence="3" id="KW-1185">Reference proteome</keyword>
<protein>
    <submittedName>
        <fullName evidence="2">D-beta-hydroxybutyrate dehydrogenase, mitochondrial</fullName>
    </submittedName>
</protein>
<dbReference type="Proteomes" id="UP000735302">
    <property type="component" value="Unassembled WGS sequence"/>
</dbReference>
<dbReference type="PANTHER" id="PTHR43313:SF36">
    <property type="entry name" value="D-BETA-HYDROXYBUTYRATE DEHYDROGENASE, MITOCHONDRIAL"/>
    <property type="match status" value="1"/>
</dbReference>
<keyword evidence="1" id="KW-1133">Transmembrane helix</keyword>
<dbReference type="PRINTS" id="PR00081">
    <property type="entry name" value="GDHRDH"/>
</dbReference>
<name>A0AAV4CMK9_9GAST</name>
<feature type="transmembrane region" description="Helical" evidence="1">
    <location>
        <begin position="40"/>
        <end position="61"/>
    </location>
</feature>
<comment type="caution">
    <text evidence="2">The sequence shown here is derived from an EMBL/GenBank/DDBJ whole genome shotgun (WGS) entry which is preliminary data.</text>
</comment>
<keyword evidence="1" id="KW-0812">Transmembrane</keyword>
<dbReference type="Gene3D" id="3.40.50.720">
    <property type="entry name" value="NAD(P)-binding Rossmann-like Domain"/>
    <property type="match status" value="1"/>
</dbReference>
<dbReference type="SUPFAM" id="SSF51735">
    <property type="entry name" value="NAD(P)-binding Rossmann-fold domains"/>
    <property type="match status" value="1"/>
</dbReference>